<keyword evidence="8 10" id="KW-0675">Receptor</keyword>
<comment type="caution">
    <text evidence="10">Lacks conserved residue(s) required for the propagation of feature annotation.</text>
</comment>
<dbReference type="AlphaFoldDB" id="A0AA38MJI8"/>
<reference evidence="11" key="1">
    <citation type="journal article" date="2023" name="G3 (Bethesda)">
        <title>Whole genome assemblies of Zophobas morio and Tenebrio molitor.</title>
        <authorList>
            <person name="Kaur S."/>
            <person name="Stinson S.A."/>
            <person name="diCenzo G.C."/>
        </authorList>
    </citation>
    <scope>NUCLEOTIDE SEQUENCE</scope>
    <source>
        <strain evidence="11">QUZm001</strain>
    </source>
</reference>
<keyword evidence="7 10" id="KW-0472">Membrane</keyword>
<dbReference type="PANTHER" id="PTHR21137:SF35">
    <property type="entry name" value="ODORANT RECEPTOR 19A-RELATED"/>
    <property type="match status" value="1"/>
</dbReference>
<evidence type="ECO:0000256" key="9">
    <source>
        <dbReference type="ARBA" id="ARBA00023224"/>
    </source>
</evidence>
<evidence type="ECO:0000256" key="8">
    <source>
        <dbReference type="ARBA" id="ARBA00023170"/>
    </source>
</evidence>
<feature type="transmembrane region" description="Helical" evidence="10">
    <location>
        <begin position="36"/>
        <end position="56"/>
    </location>
</feature>
<evidence type="ECO:0000256" key="10">
    <source>
        <dbReference type="RuleBase" id="RU351113"/>
    </source>
</evidence>
<keyword evidence="12" id="KW-1185">Reference proteome</keyword>
<evidence type="ECO:0000256" key="2">
    <source>
        <dbReference type="ARBA" id="ARBA00022475"/>
    </source>
</evidence>
<dbReference type="GO" id="GO:0007165">
    <property type="term" value="P:signal transduction"/>
    <property type="evidence" value="ECO:0007669"/>
    <property type="project" value="UniProtKB-KW"/>
</dbReference>
<accession>A0AA38MJI8</accession>
<comment type="similarity">
    <text evidence="10">Belongs to the insect chemoreceptor superfamily. Heteromeric odorant receptor channel (TC 1.A.69) family.</text>
</comment>
<dbReference type="EMBL" id="JALNTZ010000003">
    <property type="protein sequence ID" value="KAJ3658566.1"/>
    <property type="molecule type" value="Genomic_DNA"/>
</dbReference>
<dbReference type="Proteomes" id="UP001168821">
    <property type="component" value="Unassembled WGS sequence"/>
</dbReference>
<keyword evidence="6 10" id="KW-1133">Transmembrane helix</keyword>
<evidence type="ECO:0000313" key="12">
    <source>
        <dbReference type="Proteomes" id="UP001168821"/>
    </source>
</evidence>
<feature type="transmembrane region" description="Helical" evidence="10">
    <location>
        <begin position="128"/>
        <end position="146"/>
    </location>
</feature>
<keyword evidence="9 10" id="KW-0807">Transducer</keyword>
<dbReference type="PANTHER" id="PTHR21137">
    <property type="entry name" value="ODORANT RECEPTOR"/>
    <property type="match status" value="1"/>
</dbReference>
<evidence type="ECO:0000256" key="6">
    <source>
        <dbReference type="ARBA" id="ARBA00022989"/>
    </source>
</evidence>
<feature type="transmembrane region" description="Helical" evidence="10">
    <location>
        <begin position="287"/>
        <end position="307"/>
    </location>
</feature>
<evidence type="ECO:0000256" key="5">
    <source>
        <dbReference type="ARBA" id="ARBA00022725"/>
    </source>
</evidence>
<protein>
    <recommendedName>
        <fullName evidence="10">Odorant receptor</fullName>
    </recommendedName>
</protein>
<dbReference type="Pfam" id="PF02949">
    <property type="entry name" value="7tm_6"/>
    <property type="match status" value="1"/>
</dbReference>
<name>A0AA38MJI8_9CUCU</name>
<evidence type="ECO:0000313" key="11">
    <source>
        <dbReference type="EMBL" id="KAJ3658566.1"/>
    </source>
</evidence>
<evidence type="ECO:0000256" key="3">
    <source>
        <dbReference type="ARBA" id="ARBA00022606"/>
    </source>
</evidence>
<dbReference type="InterPro" id="IPR004117">
    <property type="entry name" value="7tm6_olfct_rcpt"/>
</dbReference>
<feature type="transmembrane region" description="Helical" evidence="10">
    <location>
        <begin position="256"/>
        <end position="281"/>
    </location>
</feature>
<gene>
    <name evidence="11" type="ORF">Zmor_010299</name>
</gene>
<comment type="subcellular location">
    <subcellularLocation>
        <location evidence="1 10">Cell membrane</location>
        <topology evidence="1 10">Multi-pass membrane protein</topology>
    </subcellularLocation>
</comment>
<evidence type="ECO:0000256" key="4">
    <source>
        <dbReference type="ARBA" id="ARBA00022692"/>
    </source>
</evidence>
<organism evidence="11 12">
    <name type="scientific">Zophobas morio</name>
    <dbReference type="NCBI Taxonomy" id="2755281"/>
    <lineage>
        <taxon>Eukaryota</taxon>
        <taxon>Metazoa</taxon>
        <taxon>Ecdysozoa</taxon>
        <taxon>Arthropoda</taxon>
        <taxon>Hexapoda</taxon>
        <taxon>Insecta</taxon>
        <taxon>Pterygota</taxon>
        <taxon>Neoptera</taxon>
        <taxon>Endopterygota</taxon>
        <taxon>Coleoptera</taxon>
        <taxon>Polyphaga</taxon>
        <taxon>Cucujiformia</taxon>
        <taxon>Tenebrionidae</taxon>
        <taxon>Zophobas</taxon>
    </lineage>
</organism>
<keyword evidence="4 10" id="KW-0812">Transmembrane</keyword>
<sequence>MTSISEDSFKINLDVLRFFGLYPSDNNSVLVKVKSVLFYLVSYILVAILVFMGILSENNYDNLQMNVIVIWLCETIGFTFKVLPLLFDGRRIMNCVNYFAQVEFKPIDREEKKITDECVSVCHRNSTAYFYGIAVWVVVWTFPVLLSKGRALPINCWLPYDPAANLVNYYGTLVFLFSVVVYDAFTGTMIDPVIAGLAYQATCQIKILKYNLENLDVDENCNTYVKFEEISEKLKRCLNRHISILNFRFVAEYEDCFSLCVFCQIIASTVGLCFICIGFILAQTASYENVVFFACFLCLSFQIFFYCHYGTLLYEENNGVVTAMYMGSWYKYDVRIRKVLITIMERSKKPMILTSGKVVKLTLETFASLLKTSYSLVAVFNNYE</sequence>
<dbReference type="GO" id="GO:0005549">
    <property type="term" value="F:odorant binding"/>
    <property type="evidence" value="ECO:0007669"/>
    <property type="project" value="InterPro"/>
</dbReference>
<evidence type="ECO:0000256" key="1">
    <source>
        <dbReference type="ARBA" id="ARBA00004651"/>
    </source>
</evidence>
<keyword evidence="2" id="KW-1003">Cell membrane</keyword>
<dbReference type="GO" id="GO:0005886">
    <property type="term" value="C:plasma membrane"/>
    <property type="evidence" value="ECO:0007669"/>
    <property type="project" value="UniProtKB-SubCell"/>
</dbReference>
<feature type="transmembrane region" description="Helical" evidence="10">
    <location>
        <begin position="166"/>
        <end position="185"/>
    </location>
</feature>
<proteinExistence type="inferred from homology"/>
<keyword evidence="5 10" id="KW-0552">Olfaction</keyword>
<keyword evidence="3 10" id="KW-0716">Sensory transduction</keyword>
<evidence type="ECO:0000256" key="7">
    <source>
        <dbReference type="ARBA" id="ARBA00023136"/>
    </source>
</evidence>
<feature type="transmembrane region" description="Helical" evidence="10">
    <location>
        <begin position="68"/>
        <end position="87"/>
    </location>
</feature>
<dbReference type="GO" id="GO:0004984">
    <property type="term" value="F:olfactory receptor activity"/>
    <property type="evidence" value="ECO:0007669"/>
    <property type="project" value="InterPro"/>
</dbReference>
<comment type="caution">
    <text evidence="11">The sequence shown here is derived from an EMBL/GenBank/DDBJ whole genome shotgun (WGS) entry which is preliminary data.</text>
</comment>